<comment type="caution">
    <text evidence="1">The sequence shown here is derived from an EMBL/GenBank/DDBJ whole genome shotgun (WGS) entry which is preliminary data.</text>
</comment>
<gene>
    <name evidence="1" type="ORF">O6H91_12G103800</name>
</gene>
<dbReference type="Proteomes" id="UP001162992">
    <property type="component" value="Chromosome 12"/>
</dbReference>
<proteinExistence type="predicted"/>
<evidence type="ECO:0000313" key="1">
    <source>
        <dbReference type="EMBL" id="KAJ7537223.1"/>
    </source>
</evidence>
<sequence>MIMNWKSIEKEKEHVEALALHLLETIARDQIGKRNAKEVLDTFRQLDRRYSRKLTYKEFSIALRNLSIQLTVAEFKVLSTTFDTNLDGYVDYFRLMQHLIPLLHSNLCTEKLKQSPSSGSSREKSSTAIPSSVFFEGNNHHQNIAVYPTAGKNQCSKGHSKEGSTLCRTVAANILIEPESLPLFHEFRAHPIRCTAFRNKFVVQEEWKDEERRKTWAVRVGGMLYTGEGGKTCSSSYMHSLDWGQPPSAIQLPLAHLPTSINMSDPAKLKLSCLRKALHAPQRTKEDMSISSSMGRRDRAPFSLVSIQEIRPLCSKSCRSFVDWKTIHNSGTQIHNGLFKQNSVTSKNSMSERMCLELKEEIAAVRTLT</sequence>
<evidence type="ECO:0000313" key="2">
    <source>
        <dbReference type="Proteomes" id="UP001162992"/>
    </source>
</evidence>
<accession>A0ACC2C5A6</accession>
<protein>
    <submittedName>
        <fullName evidence="1">Uncharacterized protein</fullName>
    </submittedName>
</protein>
<reference evidence="2" key="1">
    <citation type="journal article" date="2024" name="Proc. Natl. Acad. Sci. U.S.A.">
        <title>Extraordinary preservation of gene collinearity over three hundred million years revealed in homosporous lycophytes.</title>
        <authorList>
            <person name="Li C."/>
            <person name="Wickell D."/>
            <person name="Kuo L.Y."/>
            <person name="Chen X."/>
            <person name="Nie B."/>
            <person name="Liao X."/>
            <person name="Peng D."/>
            <person name="Ji J."/>
            <person name="Jenkins J."/>
            <person name="Williams M."/>
            <person name="Shu S."/>
            <person name="Plott C."/>
            <person name="Barry K."/>
            <person name="Rajasekar S."/>
            <person name="Grimwood J."/>
            <person name="Han X."/>
            <person name="Sun S."/>
            <person name="Hou Z."/>
            <person name="He W."/>
            <person name="Dai G."/>
            <person name="Sun C."/>
            <person name="Schmutz J."/>
            <person name="Leebens-Mack J.H."/>
            <person name="Li F.W."/>
            <person name="Wang L."/>
        </authorList>
    </citation>
    <scope>NUCLEOTIDE SEQUENCE [LARGE SCALE GENOMIC DNA]</scope>
    <source>
        <strain evidence="2">cv. PW_Plant_1</strain>
    </source>
</reference>
<dbReference type="EMBL" id="CM055103">
    <property type="protein sequence ID" value="KAJ7537223.1"/>
    <property type="molecule type" value="Genomic_DNA"/>
</dbReference>
<name>A0ACC2C5A6_DIPCM</name>
<keyword evidence="2" id="KW-1185">Reference proteome</keyword>
<organism evidence="1 2">
    <name type="scientific">Diphasiastrum complanatum</name>
    <name type="common">Issler's clubmoss</name>
    <name type="synonym">Lycopodium complanatum</name>
    <dbReference type="NCBI Taxonomy" id="34168"/>
    <lineage>
        <taxon>Eukaryota</taxon>
        <taxon>Viridiplantae</taxon>
        <taxon>Streptophyta</taxon>
        <taxon>Embryophyta</taxon>
        <taxon>Tracheophyta</taxon>
        <taxon>Lycopodiopsida</taxon>
        <taxon>Lycopodiales</taxon>
        <taxon>Lycopodiaceae</taxon>
        <taxon>Lycopodioideae</taxon>
        <taxon>Diphasiastrum</taxon>
    </lineage>
</organism>